<organism evidence="4 5">
    <name type="scientific">Candidatus Caccovicinus merdipullorum</name>
    <dbReference type="NCBI Taxonomy" id="2840724"/>
    <lineage>
        <taxon>Bacteria</taxon>
        <taxon>Bacillati</taxon>
        <taxon>Bacillota</taxon>
        <taxon>Clostridia</taxon>
        <taxon>Eubacteriales</taxon>
        <taxon>Candidatus Caccovicinus</taxon>
    </lineage>
</organism>
<dbReference type="Pfam" id="PF01026">
    <property type="entry name" value="TatD_DNase"/>
    <property type="match status" value="1"/>
</dbReference>
<dbReference type="GO" id="GO:0004536">
    <property type="term" value="F:DNA nuclease activity"/>
    <property type="evidence" value="ECO:0007669"/>
    <property type="project" value="InterPro"/>
</dbReference>
<dbReference type="NCBIfam" id="TIGR00010">
    <property type="entry name" value="YchF/TatD family DNA exonuclease"/>
    <property type="match status" value="1"/>
</dbReference>
<evidence type="ECO:0000313" key="5">
    <source>
        <dbReference type="Proteomes" id="UP000886860"/>
    </source>
</evidence>
<proteinExistence type="predicted"/>
<dbReference type="AlphaFoldDB" id="A0A9D1GMZ4"/>
<dbReference type="PANTHER" id="PTHR46124">
    <property type="entry name" value="D-AMINOACYL-TRNA DEACYLASE"/>
    <property type="match status" value="1"/>
</dbReference>
<dbReference type="Gene3D" id="3.20.20.140">
    <property type="entry name" value="Metal-dependent hydrolases"/>
    <property type="match status" value="1"/>
</dbReference>
<dbReference type="PIRSF" id="PIRSF005902">
    <property type="entry name" value="DNase_TatD"/>
    <property type="match status" value="1"/>
</dbReference>
<evidence type="ECO:0000256" key="3">
    <source>
        <dbReference type="PIRSR" id="PIRSR005902-1"/>
    </source>
</evidence>
<accession>A0A9D1GMZ4</accession>
<dbReference type="GO" id="GO:0005829">
    <property type="term" value="C:cytosol"/>
    <property type="evidence" value="ECO:0007669"/>
    <property type="project" value="TreeGrafter"/>
</dbReference>
<dbReference type="FunFam" id="3.20.20.140:FF:000005">
    <property type="entry name" value="TatD family hydrolase"/>
    <property type="match status" value="1"/>
</dbReference>
<feature type="binding site" evidence="3">
    <location>
        <position position="6"/>
    </location>
    <ligand>
        <name>a divalent metal cation</name>
        <dbReference type="ChEBI" id="CHEBI:60240"/>
        <label>1</label>
    </ligand>
</feature>
<dbReference type="PANTHER" id="PTHR46124:SF2">
    <property type="entry name" value="D-AMINOACYL-TRNA DEACYLASE"/>
    <property type="match status" value="1"/>
</dbReference>
<keyword evidence="2 4" id="KW-0378">Hydrolase</keyword>
<feature type="binding site" evidence="3">
    <location>
        <position position="92"/>
    </location>
    <ligand>
        <name>a divalent metal cation</name>
        <dbReference type="ChEBI" id="CHEBI:60240"/>
        <label>1</label>
    </ligand>
</feature>
<gene>
    <name evidence="4" type="ORF">IAB60_13105</name>
</gene>
<feature type="binding site" evidence="3">
    <location>
        <position position="153"/>
    </location>
    <ligand>
        <name>a divalent metal cation</name>
        <dbReference type="ChEBI" id="CHEBI:60240"/>
        <label>2</label>
    </ligand>
</feature>
<sequence>MIFDTHAHYDDEAFDEDREELLSSLPEAGIKAVVNVGASLESTERSLGLAARYPFVYAAVGVHPSECGEMKEEDIRWLKKASAEEKAVAVGEIGLDYYWDEPDRKIQKKWFSRQLDLAAEVKLPVIIHSRDAAQDTLDMMKAQHAGDIGGVIHCFSYGKEMAREYLNMGFFLGIGGVVTFQNGKKLKEVVEYAPLSSIVLETDCPYLSPVPLRGKRNSSRNLPYVVEMISQIKGVDRETVERETWENALRLYRLSGKEL</sequence>
<feature type="binding site" evidence="3">
    <location>
        <position position="203"/>
    </location>
    <ligand>
        <name>a divalent metal cation</name>
        <dbReference type="ChEBI" id="CHEBI:60240"/>
        <label>1</label>
    </ligand>
</feature>
<feature type="binding site" evidence="3">
    <location>
        <position position="128"/>
    </location>
    <ligand>
        <name>a divalent metal cation</name>
        <dbReference type="ChEBI" id="CHEBI:60240"/>
        <label>2</label>
    </ligand>
</feature>
<dbReference type="EMBL" id="DVKS01000218">
    <property type="protein sequence ID" value="HIT43009.1"/>
    <property type="molecule type" value="Genomic_DNA"/>
</dbReference>
<feature type="binding site" evidence="3">
    <location>
        <position position="8"/>
    </location>
    <ligand>
        <name>a divalent metal cation</name>
        <dbReference type="ChEBI" id="CHEBI:60240"/>
        <label>1</label>
    </ligand>
</feature>
<evidence type="ECO:0000313" key="4">
    <source>
        <dbReference type="EMBL" id="HIT43009.1"/>
    </source>
</evidence>
<name>A0A9D1GMZ4_9FIRM</name>
<protein>
    <submittedName>
        <fullName evidence="4">TatD family hydrolase</fullName>
    </submittedName>
</protein>
<evidence type="ECO:0000256" key="1">
    <source>
        <dbReference type="ARBA" id="ARBA00022723"/>
    </source>
</evidence>
<dbReference type="InterPro" id="IPR015991">
    <property type="entry name" value="TatD/YcfH-like"/>
</dbReference>
<dbReference type="InterPro" id="IPR032466">
    <property type="entry name" value="Metal_Hydrolase"/>
</dbReference>
<reference evidence="4" key="2">
    <citation type="journal article" date="2021" name="PeerJ">
        <title>Extensive microbial diversity within the chicken gut microbiome revealed by metagenomics and culture.</title>
        <authorList>
            <person name="Gilroy R."/>
            <person name="Ravi A."/>
            <person name="Getino M."/>
            <person name="Pursley I."/>
            <person name="Horton D.L."/>
            <person name="Alikhan N.F."/>
            <person name="Baker D."/>
            <person name="Gharbi K."/>
            <person name="Hall N."/>
            <person name="Watson M."/>
            <person name="Adriaenssens E.M."/>
            <person name="Foster-Nyarko E."/>
            <person name="Jarju S."/>
            <person name="Secka A."/>
            <person name="Antonio M."/>
            <person name="Oren A."/>
            <person name="Chaudhuri R.R."/>
            <person name="La Ragione R."/>
            <person name="Hildebrand F."/>
            <person name="Pallen M.J."/>
        </authorList>
    </citation>
    <scope>NUCLEOTIDE SEQUENCE</scope>
    <source>
        <strain evidence="4">CHK123-3438</strain>
    </source>
</reference>
<evidence type="ECO:0000256" key="2">
    <source>
        <dbReference type="ARBA" id="ARBA00022801"/>
    </source>
</evidence>
<dbReference type="GO" id="GO:0046872">
    <property type="term" value="F:metal ion binding"/>
    <property type="evidence" value="ECO:0007669"/>
    <property type="project" value="UniProtKB-KW"/>
</dbReference>
<dbReference type="SUPFAM" id="SSF51556">
    <property type="entry name" value="Metallo-dependent hydrolases"/>
    <property type="match status" value="1"/>
</dbReference>
<dbReference type="InterPro" id="IPR001130">
    <property type="entry name" value="TatD-like"/>
</dbReference>
<dbReference type="CDD" id="cd01310">
    <property type="entry name" value="TatD_DNAse"/>
    <property type="match status" value="1"/>
</dbReference>
<dbReference type="Proteomes" id="UP000886860">
    <property type="component" value="Unassembled WGS sequence"/>
</dbReference>
<reference evidence="4" key="1">
    <citation type="submission" date="2020-10" db="EMBL/GenBank/DDBJ databases">
        <authorList>
            <person name="Gilroy R."/>
        </authorList>
    </citation>
    <scope>NUCLEOTIDE SEQUENCE</scope>
    <source>
        <strain evidence="4">CHK123-3438</strain>
    </source>
</reference>
<comment type="caution">
    <text evidence="4">The sequence shown here is derived from an EMBL/GenBank/DDBJ whole genome shotgun (WGS) entry which is preliminary data.</text>
</comment>
<dbReference type="GO" id="GO:0016788">
    <property type="term" value="F:hydrolase activity, acting on ester bonds"/>
    <property type="evidence" value="ECO:0007669"/>
    <property type="project" value="InterPro"/>
</dbReference>
<keyword evidence="1 3" id="KW-0479">Metal-binding</keyword>